<dbReference type="PROSITE" id="PS50294">
    <property type="entry name" value="WD_REPEATS_REGION"/>
    <property type="match status" value="1"/>
</dbReference>
<accession>A0A814H508</accession>
<feature type="repeat" description="WD" evidence="3">
    <location>
        <begin position="204"/>
        <end position="245"/>
    </location>
</feature>
<dbReference type="PRINTS" id="PR00320">
    <property type="entry name" value="GPROTEINBRPT"/>
</dbReference>
<dbReference type="InterPro" id="IPR001680">
    <property type="entry name" value="WD40_rpt"/>
</dbReference>
<dbReference type="Proteomes" id="UP000663879">
    <property type="component" value="Unassembled WGS sequence"/>
</dbReference>
<dbReference type="GO" id="GO:0005737">
    <property type="term" value="C:cytoplasm"/>
    <property type="evidence" value="ECO:0007669"/>
    <property type="project" value="TreeGrafter"/>
</dbReference>
<evidence type="ECO:0000313" key="4">
    <source>
        <dbReference type="EMBL" id="CAF1004860.1"/>
    </source>
</evidence>
<dbReference type="EMBL" id="CAJNOC010003970">
    <property type="protein sequence ID" value="CAF1004860.1"/>
    <property type="molecule type" value="Genomic_DNA"/>
</dbReference>
<dbReference type="PANTHER" id="PTHR19849:SF1">
    <property type="entry name" value="F-BOX_WD REPEAT-CONTAINING PROTEIN 7"/>
    <property type="match status" value="1"/>
</dbReference>
<evidence type="ECO:0000256" key="1">
    <source>
        <dbReference type="ARBA" id="ARBA00022574"/>
    </source>
</evidence>
<protein>
    <submittedName>
        <fullName evidence="4">Uncharacterized protein</fullName>
    </submittedName>
</protein>
<evidence type="ECO:0000256" key="3">
    <source>
        <dbReference type="PROSITE-ProRule" id="PRU00221"/>
    </source>
</evidence>
<dbReference type="GO" id="GO:0043130">
    <property type="term" value="F:ubiquitin binding"/>
    <property type="evidence" value="ECO:0007669"/>
    <property type="project" value="TreeGrafter"/>
</dbReference>
<dbReference type="AlphaFoldDB" id="A0A814H508"/>
<organism evidence="4 5">
    <name type="scientific">Brachionus calyciflorus</name>
    <dbReference type="NCBI Taxonomy" id="104777"/>
    <lineage>
        <taxon>Eukaryota</taxon>
        <taxon>Metazoa</taxon>
        <taxon>Spiralia</taxon>
        <taxon>Gnathifera</taxon>
        <taxon>Rotifera</taxon>
        <taxon>Eurotatoria</taxon>
        <taxon>Monogononta</taxon>
        <taxon>Pseudotrocha</taxon>
        <taxon>Ploima</taxon>
        <taxon>Brachionidae</taxon>
        <taxon>Brachionus</taxon>
    </lineage>
</organism>
<evidence type="ECO:0000256" key="2">
    <source>
        <dbReference type="ARBA" id="ARBA00022737"/>
    </source>
</evidence>
<dbReference type="GO" id="GO:0005634">
    <property type="term" value="C:nucleus"/>
    <property type="evidence" value="ECO:0007669"/>
    <property type="project" value="TreeGrafter"/>
</dbReference>
<comment type="caution">
    <text evidence="4">The sequence shown here is derived from an EMBL/GenBank/DDBJ whole genome shotgun (WGS) entry which is preliminary data.</text>
</comment>
<dbReference type="GO" id="GO:0043161">
    <property type="term" value="P:proteasome-mediated ubiquitin-dependent protein catabolic process"/>
    <property type="evidence" value="ECO:0007669"/>
    <property type="project" value="TreeGrafter"/>
</dbReference>
<name>A0A814H508_9BILA</name>
<dbReference type="SUPFAM" id="SSF50978">
    <property type="entry name" value="WD40 repeat-like"/>
    <property type="match status" value="1"/>
</dbReference>
<dbReference type="InterPro" id="IPR015943">
    <property type="entry name" value="WD40/YVTN_repeat-like_dom_sf"/>
</dbReference>
<dbReference type="Gene3D" id="2.130.10.10">
    <property type="entry name" value="YVTN repeat-like/Quinoprotein amine dehydrogenase"/>
    <property type="match status" value="1"/>
</dbReference>
<dbReference type="PROSITE" id="PS50082">
    <property type="entry name" value="WD_REPEATS_2"/>
    <property type="match status" value="2"/>
</dbReference>
<dbReference type="OrthoDB" id="19711at2759"/>
<keyword evidence="2" id="KW-0677">Repeat</keyword>
<keyword evidence="1 3" id="KW-0853">WD repeat</keyword>
<dbReference type="InterPro" id="IPR020472">
    <property type="entry name" value="WD40_PAC1"/>
</dbReference>
<sequence length="340" mass="39452">MDFENFNLKDNSFQKYIENGDIREIKRYLNLSYVYSLGRVFDREVSKIEELGFNKKIVVSSRDCEIKTGWFKFDPIEGLEKKSYSIFIFNQNKNMILAWNSFTIDLYFIESKLYCPFNFTTAISDVALIENSFLIYAFENGNYITIYFLENFLSKKKHKVRNLLGHTAKICCFRTVDNDHFLSGSYDSTIKLWKISSLECIRTFVGHTEYISCLNLLRDSKMFVSGSNDTTIKIWDLESGLCLKTLICHQNYIKDIQETKNGEIVSLDRDGILIFWIPKTGHRLVSLLGTTNVDVSCFRILDSGELVIGLENGMVQVWSNKQYVCNNDSNLSKKKECNIL</sequence>
<dbReference type="PANTHER" id="PTHR19849">
    <property type="entry name" value="PHOSPHOLIPASE A-2-ACTIVATING PROTEIN"/>
    <property type="match status" value="1"/>
</dbReference>
<dbReference type="GO" id="GO:0010992">
    <property type="term" value="P:ubiquitin recycling"/>
    <property type="evidence" value="ECO:0007669"/>
    <property type="project" value="TreeGrafter"/>
</dbReference>
<dbReference type="SMART" id="SM00320">
    <property type="entry name" value="WD40"/>
    <property type="match status" value="4"/>
</dbReference>
<feature type="repeat" description="WD" evidence="3">
    <location>
        <begin position="163"/>
        <end position="203"/>
    </location>
</feature>
<dbReference type="Pfam" id="PF00400">
    <property type="entry name" value="WD40"/>
    <property type="match status" value="2"/>
</dbReference>
<proteinExistence type="predicted"/>
<dbReference type="InterPro" id="IPR036322">
    <property type="entry name" value="WD40_repeat_dom_sf"/>
</dbReference>
<keyword evidence="5" id="KW-1185">Reference proteome</keyword>
<gene>
    <name evidence="4" type="ORF">OXX778_LOCUS16599</name>
</gene>
<evidence type="ECO:0000313" key="5">
    <source>
        <dbReference type="Proteomes" id="UP000663879"/>
    </source>
</evidence>
<reference evidence="4" key="1">
    <citation type="submission" date="2021-02" db="EMBL/GenBank/DDBJ databases">
        <authorList>
            <person name="Nowell W R."/>
        </authorList>
    </citation>
    <scope>NUCLEOTIDE SEQUENCE</scope>
    <source>
        <strain evidence="4">Ploen Becks lab</strain>
    </source>
</reference>